<keyword evidence="1" id="KW-0812">Transmembrane</keyword>
<dbReference type="Proteomes" id="UP001519294">
    <property type="component" value="Unassembled WGS sequence"/>
</dbReference>
<comment type="caution">
    <text evidence="2">The sequence shown here is derived from an EMBL/GenBank/DDBJ whole genome shotgun (WGS) entry which is preliminary data.</text>
</comment>
<feature type="transmembrane region" description="Helical" evidence="1">
    <location>
        <begin position="306"/>
        <end position="326"/>
    </location>
</feature>
<dbReference type="InterPro" id="IPR046107">
    <property type="entry name" value="DUF6044"/>
</dbReference>
<feature type="transmembrane region" description="Helical" evidence="1">
    <location>
        <begin position="374"/>
        <end position="391"/>
    </location>
</feature>
<accession>A0ABS4S5G6</accession>
<organism evidence="2 3">
    <name type="scientific">Virgibacillus alimentarius</name>
    <dbReference type="NCBI Taxonomy" id="698769"/>
    <lineage>
        <taxon>Bacteria</taxon>
        <taxon>Bacillati</taxon>
        <taxon>Bacillota</taxon>
        <taxon>Bacilli</taxon>
        <taxon>Bacillales</taxon>
        <taxon>Bacillaceae</taxon>
        <taxon>Virgibacillus</taxon>
    </lineage>
</organism>
<protein>
    <recommendedName>
        <fullName evidence="4">YkoS</fullName>
    </recommendedName>
</protein>
<feature type="transmembrane region" description="Helical" evidence="1">
    <location>
        <begin position="281"/>
        <end position="299"/>
    </location>
</feature>
<reference evidence="2 3" key="1">
    <citation type="submission" date="2021-03" db="EMBL/GenBank/DDBJ databases">
        <title>Genomic Encyclopedia of Type Strains, Phase IV (KMG-IV): sequencing the most valuable type-strain genomes for metagenomic binning, comparative biology and taxonomic classification.</title>
        <authorList>
            <person name="Goeker M."/>
        </authorList>
    </citation>
    <scope>NUCLEOTIDE SEQUENCE [LARGE SCALE GENOMIC DNA]</scope>
    <source>
        <strain evidence="2 3">DSM 25790</strain>
    </source>
</reference>
<sequence>MWFNVRKHFSAHKLFYIAFLIIIAYLLPYYILEENTHIRVHDNLDSNIVWYKMLAESGAIFSSPNATLPNVINGLPRSALASGLDANVWLYVLFSPFTAYTINQTFMRFVAYIGMYILLRKNILNEKSAFITTGVALGYALLPYWPSGSLSIAGLPLALHIFLTIRKQGKHTPKLYWVLLFLFPFYSSFILSFIFFLGLIGLLWLIDWFRSRKFNPAFFFSIAGMTFIYLIKNYMLIVSMFLNSTFTSHREALNLGHKNLPETWDLFLKNFIEGHTHAWDMHATIIFPITIIALVIAVYRKMDYKLLLGLLIANTLFSLFYAFWYWEEMRFLKDSFSIFNTFNFSRIQFMRPVMWYLSFALALTVLWKWKFGKVIVAILIVCQCAILFPLTEEIKYSIIDTPTYKEFYSTNLFQKIEDYIGKDQADYRVVSVAMHPTIAQYNGFYTLDTYNNTFPLAYKHEFRKVIAPELEKNPKLKNYFDTWGSRLYMYVGELGKSYMFSKHSEKSIKELNINTDQLAQLGGEFVFSALPIENAEEIDLTFERSFELEGSPWKIYLYHNDHID</sequence>
<feature type="transmembrane region" description="Helical" evidence="1">
    <location>
        <begin position="349"/>
        <end position="367"/>
    </location>
</feature>
<name>A0ABS4S5G6_9BACI</name>
<proteinExistence type="predicted"/>
<feature type="transmembrane region" description="Helical" evidence="1">
    <location>
        <begin position="218"/>
        <end position="242"/>
    </location>
</feature>
<evidence type="ECO:0000256" key="1">
    <source>
        <dbReference type="SAM" id="Phobius"/>
    </source>
</evidence>
<evidence type="ECO:0000313" key="3">
    <source>
        <dbReference type="Proteomes" id="UP001519294"/>
    </source>
</evidence>
<feature type="transmembrane region" description="Helical" evidence="1">
    <location>
        <begin position="14"/>
        <end position="32"/>
    </location>
</feature>
<keyword evidence="3" id="KW-1185">Reference proteome</keyword>
<dbReference type="EMBL" id="JAGIKX010000003">
    <property type="protein sequence ID" value="MBP2256742.1"/>
    <property type="molecule type" value="Genomic_DNA"/>
</dbReference>
<keyword evidence="1" id="KW-1133">Transmembrane helix</keyword>
<evidence type="ECO:0008006" key="4">
    <source>
        <dbReference type="Google" id="ProtNLM"/>
    </source>
</evidence>
<dbReference type="RefSeq" id="WP_029270938.1">
    <property type="nucleotide sequence ID" value="NZ_JAGIKX010000003.1"/>
</dbReference>
<dbReference type="Pfam" id="PF19510">
    <property type="entry name" value="DUF6044"/>
    <property type="match status" value="1"/>
</dbReference>
<feature type="transmembrane region" description="Helical" evidence="1">
    <location>
        <begin position="175"/>
        <end position="206"/>
    </location>
</feature>
<feature type="transmembrane region" description="Helical" evidence="1">
    <location>
        <begin position="97"/>
        <end position="119"/>
    </location>
</feature>
<gene>
    <name evidence="2" type="ORF">J2Z81_000684</name>
</gene>
<evidence type="ECO:0000313" key="2">
    <source>
        <dbReference type="EMBL" id="MBP2256742.1"/>
    </source>
</evidence>
<keyword evidence="1" id="KW-0472">Membrane</keyword>
<feature type="transmembrane region" description="Helical" evidence="1">
    <location>
        <begin position="140"/>
        <end position="163"/>
    </location>
</feature>